<protein>
    <submittedName>
        <fullName evidence="1">Uncharacterized protein</fullName>
    </submittedName>
</protein>
<keyword evidence="2" id="KW-1185">Reference proteome</keyword>
<accession>I4EKD2</accession>
<dbReference type="EMBL" id="CAGS01000397">
    <property type="protein sequence ID" value="CCF85144.1"/>
    <property type="molecule type" value="Genomic_DNA"/>
</dbReference>
<dbReference type="AlphaFoldDB" id="I4EKD2"/>
<organism evidence="1 2">
    <name type="scientific">Nitrolancea hollandica Lb</name>
    <dbReference type="NCBI Taxonomy" id="1129897"/>
    <lineage>
        <taxon>Bacteria</taxon>
        <taxon>Pseudomonadati</taxon>
        <taxon>Thermomicrobiota</taxon>
        <taxon>Thermomicrobia</taxon>
        <taxon>Sphaerobacterales</taxon>
        <taxon>Sphaerobacterineae</taxon>
        <taxon>Sphaerobacteraceae</taxon>
        <taxon>Nitrolancea</taxon>
    </lineage>
</organism>
<evidence type="ECO:0000313" key="1">
    <source>
        <dbReference type="EMBL" id="CCF85144.1"/>
    </source>
</evidence>
<dbReference type="Proteomes" id="UP000004221">
    <property type="component" value="Unassembled WGS sequence"/>
</dbReference>
<evidence type="ECO:0000313" key="2">
    <source>
        <dbReference type="Proteomes" id="UP000004221"/>
    </source>
</evidence>
<reference evidence="1 2" key="1">
    <citation type="journal article" date="2012" name="ISME J.">
        <title>Nitrification expanded: discovery, physiology and genomics of a nitrite-oxidizing bacterium from the phylum Chloroflexi.</title>
        <authorList>
            <person name="Sorokin D.Y."/>
            <person name="Lucker S."/>
            <person name="Vejmelkova D."/>
            <person name="Kostrikina N.A."/>
            <person name="Kleerebezem R."/>
            <person name="Rijpstra W.I."/>
            <person name="Damste J.S."/>
            <person name="Le Paslier D."/>
            <person name="Muyzer G."/>
            <person name="Wagner M."/>
            <person name="van Loosdrecht M.C."/>
            <person name="Daims H."/>
        </authorList>
    </citation>
    <scope>NUCLEOTIDE SEQUENCE [LARGE SCALE GENOMIC DNA]</scope>
    <source>
        <strain evidence="2">none</strain>
    </source>
</reference>
<comment type="caution">
    <text evidence="1">The sequence shown here is derived from an EMBL/GenBank/DDBJ whole genome shotgun (WGS) entry which is preliminary data.</text>
</comment>
<proteinExistence type="predicted"/>
<name>I4EKD2_9BACT</name>
<gene>
    <name evidence="1" type="ORF">NITHO_4560003</name>
</gene>
<sequence length="56" mass="6579">MPYARGNYDRNGINFYRHEVRLQSAALRSILTDQALMDQFPVVTFSVRQHAFHLIN</sequence>